<keyword evidence="1" id="KW-0328">Glycosyltransferase</keyword>
<dbReference type="AlphaFoldDB" id="A0A438DHB6"/>
<gene>
    <name evidence="1" type="primary">FUT13_4</name>
    <name evidence="1" type="ORF">CK203_078074</name>
</gene>
<dbReference type="Proteomes" id="UP000288805">
    <property type="component" value="Unassembled WGS sequence"/>
</dbReference>
<evidence type="ECO:0000313" key="1">
    <source>
        <dbReference type="EMBL" id="RVW34809.1"/>
    </source>
</evidence>
<reference evidence="1 2" key="1">
    <citation type="journal article" date="2018" name="PLoS Genet.">
        <title>Population sequencing reveals clonal diversity and ancestral inbreeding in the grapevine cultivar Chardonnay.</title>
        <authorList>
            <person name="Roach M.J."/>
            <person name="Johnson D.L."/>
            <person name="Bohlmann J."/>
            <person name="van Vuuren H.J."/>
            <person name="Jones S.J."/>
            <person name="Pretorius I.S."/>
            <person name="Schmidt S.A."/>
            <person name="Borneman A.R."/>
        </authorList>
    </citation>
    <scope>NUCLEOTIDE SEQUENCE [LARGE SCALE GENOMIC DNA]</scope>
    <source>
        <strain evidence="2">cv. Chardonnay</strain>
        <tissue evidence="1">Leaf</tissue>
    </source>
</reference>
<accession>A0A438DHB6</accession>
<name>A0A438DHB6_VITVI</name>
<dbReference type="GO" id="GO:0016757">
    <property type="term" value="F:glycosyltransferase activity"/>
    <property type="evidence" value="ECO:0007669"/>
    <property type="project" value="UniProtKB-KW"/>
</dbReference>
<sequence length="408" mass="45748">MFLQGNLPLEFKEGGTLLGSEVPQDSSLSALMLFNNVDCLKNQKGLQVFTFKQLHFVTSGFGESNMVGHGRYPKRSAHAYAPLYAAFDWYVPPKTHVQDNDEVEFKISPGEITTAIKQTLMVIWTACYCRCVMFSVLADKPDALLFETTTPSLQRCNRDAFRIYTDFQVGRKSSRVEDKFIRNQLAKNLLRLLPRHSFGKCLNNVGGLDMTLFLYPKCVDNAHEASKWWDHLHYAMSHHKPLTFGDPLDLRPSAVAAVNANAPQIAPQNQSLMSQLATVFKSAYDSLGLETSGGKSANIQKSWYLMQTLMGNTSQIVTEHTIFDHKRRLVFNKSETPESDSTILTKEHFSEIQPVLHEISFDTLERTNSSEAPKATIVIPDSEPKKMEKVASGFIWNSASLGGNPVMT</sequence>
<proteinExistence type="predicted"/>
<evidence type="ECO:0000313" key="2">
    <source>
        <dbReference type="Proteomes" id="UP000288805"/>
    </source>
</evidence>
<dbReference type="EMBL" id="QGNW01001623">
    <property type="protein sequence ID" value="RVW34809.1"/>
    <property type="molecule type" value="Genomic_DNA"/>
</dbReference>
<organism evidence="1 2">
    <name type="scientific">Vitis vinifera</name>
    <name type="common">Grape</name>
    <dbReference type="NCBI Taxonomy" id="29760"/>
    <lineage>
        <taxon>Eukaryota</taxon>
        <taxon>Viridiplantae</taxon>
        <taxon>Streptophyta</taxon>
        <taxon>Embryophyta</taxon>
        <taxon>Tracheophyta</taxon>
        <taxon>Spermatophyta</taxon>
        <taxon>Magnoliopsida</taxon>
        <taxon>eudicotyledons</taxon>
        <taxon>Gunneridae</taxon>
        <taxon>Pentapetalae</taxon>
        <taxon>rosids</taxon>
        <taxon>Vitales</taxon>
        <taxon>Vitaceae</taxon>
        <taxon>Viteae</taxon>
        <taxon>Vitis</taxon>
    </lineage>
</organism>
<keyword evidence="1" id="KW-0808">Transferase</keyword>
<comment type="caution">
    <text evidence="1">The sequence shown here is derived from an EMBL/GenBank/DDBJ whole genome shotgun (WGS) entry which is preliminary data.</text>
</comment>
<protein>
    <submittedName>
        <fullName evidence="1">Alpha-(1,4)-fucosyltransferase</fullName>
    </submittedName>
</protein>